<evidence type="ECO:0000256" key="1">
    <source>
        <dbReference type="SAM" id="MobiDB-lite"/>
    </source>
</evidence>
<evidence type="ECO:0000313" key="4">
    <source>
        <dbReference type="EMBL" id="KZV93870.1"/>
    </source>
</evidence>
<feature type="compositionally biased region" description="Polar residues" evidence="1">
    <location>
        <begin position="259"/>
        <end position="269"/>
    </location>
</feature>
<feature type="compositionally biased region" description="Low complexity" evidence="1">
    <location>
        <begin position="236"/>
        <end position="252"/>
    </location>
</feature>
<feature type="compositionally biased region" description="Polar residues" evidence="1">
    <location>
        <begin position="184"/>
        <end position="198"/>
    </location>
</feature>
<dbReference type="EMBL" id="KV425982">
    <property type="protein sequence ID" value="KZV93870.1"/>
    <property type="molecule type" value="Genomic_DNA"/>
</dbReference>
<feature type="compositionally biased region" description="Polar residues" evidence="1">
    <location>
        <begin position="386"/>
        <end position="401"/>
    </location>
</feature>
<protein>
    <submittedName>
        <fullName evidence="4">Uncharacterized protein</fullName>
    </submittedName>
</protein>
<feature type="region of interest" description="Disordered" evidence="1">
    <location>
        <begin position="173"/>
        <end position="269"/>
    </location>
</feature>
<keyword evidence="3" id="KW-0732">Signal</keyword>
<feature type="region of interest" description="Disordered" evidence="1">
    <location>
        <begin position="333"/>
        <end position="407"/>
    </location>
</feature>
<feature type="chain" id="PRO_5007859485" evidence="3">
    <location>
        <begin position="21"/>
        <end position="407"/>
    </location>
</feature>
<accession>A0A165ITV7</accession>
<evidence type="ECO:0000256" key="2">
    <source>
        <dbReference type="SAM" id="Phobius"/>
    </source>
</evidence>
<feature type="transmembrane region" description="Helical" evidence="2">
    <location>
        <begin position="276"/>
        <end position="295"/>
    </location>
</feature>
<keyword evidence="5" id="KW-1185">Reference proteome</keyword>
<dbReference type="InParanoid" id="A0A165ITV7"/>
<keyword evidence="2" id="KW-0472">Membrane</keyword>
<proteinExistence type="predicted"/>
<dbReference type="AlphaFoldDB" id="A0A165ITV7"/>
<reference evidence="4 5" key="1">
    <citation type="journal article" date="2016" name="Mol. Biol. Evol.">
        <title>Comparative Genomics of Early-Diverging Mushroom-Forming Fungi Provides Insights into the Origins of Lignocellulose Decay Capabilities.</title>
        <authorList>
            <person name="Nagy L.G."/>
            <person name="Riley R."/>
            <person name="Tritt A."/>
            <person name="Adam C."/>
            <person name="Daum C."/>
            <person name="Floudas D."/>
            <person name="Sun H."/>
            <person name="Yadav J.S."/>
            <person name="Pangilinan J."/>
            <person name="Larsson K.H."/>
            <person name="Matsuura K."/>
            <person name="Barry K."/>
            <person name="Labutti K."/>
            <person name="Kuo R."/>
            <person name="Ohm R.A."/>
            <person name="Bhattacharya S.S."/>
            <person name="Shirouzu T."/>
            <person name="Yoshinaga Y."/>
            <person name="Martin F.M."/>
            <person name="Grigoriev I.V."/>
            <person name="Hibbett D.S."/>
        </authorList>
    </citation>
    <scope>NUCLEOTIDE SEQUENCE [LARGE SCALE GENOMIC DNA]</scope>
    <source>
        <strain evidence="4 5">HHB12029</strain>
    </source>
</reference>
<gene>
    <name evidence="4" type="ORF">EXIGLDRAFT_835380</name>
</gene>
<name>A0A165ITV7_EXIGL</name>
<organism evidence="4 5">
    <name type="scientific">Exidia glandulosa HHB12029</name>
    <dbReference type="NCBI Taxonomy" id="1314781"/>
    <lineage>
        <taxon>Eukaryota</taxon>
        <taxon>Fungi</taxon>
        <taxon>Dikarya</taxon>
        <taxon>Basidiomycota</taxon>
        <taxon>Agaricomycotina</taxon>
        <taxon>Agaricomycetes</taxon>
        <taxon>Auriculariales</taxon>
        <taxon>Exidiaceae</taxon>
        <taxon>Exidia</taxon>
    </lineage>
</organism>
<keyword evidence="2" id="KW-0812">Transmembrane</keyword>
<feature type="signal peptide" evidence="3">
    <location>
        <begin position="1"/>
        <end position="20"/>
    </location>
</feature>
<dbReference type="Proteomes" id="UP000077266">
    <property type="component" value="Unassembled WGS sequence"/>
</dbReference>
<sequence length="407" mass="44048">MPLSFYVLSLLLLVNLVVRSLENPVNHTIIFSGESVMRFGPSVSVLDCSHDKDLCTSQWWIGPTKKPLDIYLLSHYTAGPNTSWSLAFTQSAIITVIGYRDPGVHRESVVKLNDEVDDLIHADSENSNQTALYERGDLLPHVTYIIQINYSGSGVLSIPGVYLSAGAQALELPPPSSSTPLPERTNTPTQVVAPTSIASHARPESLLASSRSISSMTSPSTGAVASVDSITDDSPSRSSLQSSRSLSMSLTSSEHRPAPSSSQEKAGDSENNTKTIIIATLAGILALFCSFSLLWRWRSRHQRSVQLAHSLLPSTTADGGDPVRNEKIRRIRGSAHQLSTVDEPAEEMFPRPAPESPLYDNTEGYLPLDVELPPSYVTESSDGHENCTTTTRGPCSPTDNSPDPRVV</sequence>
<evidence type="ECO:0000313" key="5">
    <source>
        <dbReference type="Proteomes" id="UP000077266"/>
    </source>
</evidence>
<evidence type="ECO:0000256" key="3">
    <source>
        <dbReference type="SAM" id="SignalP"/>
    </source>
</evidence>
<feature type="compositionally biased region" description="Low complexity" evidence="1">
    <location>
        <begin position="205"/>
        <end position="220"/>
    </location>
</feature>
<keyword evidence="2" id="KW-1133">Transmembrane helix</keyword>